<comment type="similarity">
    <text evidence="11 12">Belongs to the TonB-dependent receptor family.</text>
</comment>
<keyword evidence="16" id="KW-1185">Reference proteome</keyword>
<keyword evidence="5 11" id="KW-0812">Transmembrane</keyword>
<evidence type="ECO:0000256" key="5">
    <source>
        <dbReference type="ARBA" id="ARBA00022692"/>
    </source>
</evidence>
<keyword evidence="4" id="KW-0410">Iron transport</keyword>
<name>A0A4U8YPT8_9BACT</name>
<dbReference type="InterPro" id="IPR000531">
    <property type="entry name" value="Beta-barrel_TonB"/>
</dbReference>
<dbReference type="CDD" id="cd01347">
    <property type="entry name" value="ligand_gated_channel"/>
    <property type="match status" value="1"/>
</dbReference>
<dbReference type="GO" id="GO:0006826">
    <property type="term" value="P:iron ion transport"/>
    <property type="evidence" value="ECO:0007669"/>
    <property type="project" value="UniProtKB-KW"/>
</dbReference>
<dbReference type="Pfam" id="PF07715">
    <property type="entry name" value="Plug"/>
    <property type="match status" value="1"/>
</dbReference>
<dbReference type="GO" id="GO:0009279">
    <property type="term" value="C:cell outer membrane"/>
    <property type="evidence" value="ECO:0007669"/>
    <property type="project" value="UniProtKB-SubCell"/>
</dbReference>
<evidence type="ECO:0000256" key="9">
    <source>
        <dbReference type="ARBA" id="ARBA00023136"/>
    </source>
</evidence>
<reference evidence="15 16" key="1">
    <citation type="submission" date="2019-03" db="EMBL/GenBank/DDBJ databases">
        <authorList>
            <person name="Nijsse B."/>
        </authorList>
    </citation>
    <scope>NUCLEOTIDE SEQUENCE [LARGE SCALE GENOMIC DNA]</scope>
    <source>
        <strain evidence="15">Desulfoluna butyratoxydans MSL71</strain>
    </source>
</reference>
<proteinExistence type="inferred from homology"/>
<keyword evidence="2 11" id="KW-0813">Transport</keyword>
<evidence type="ECO:0000313" key="15">
    <source>
        <dbReference type="EMBL" id="VFQ46265.1"/>
    </source>
</evidence>
<evidence type="ECO:0000256" key="6">
    <source>
        <dbReference type="ARBA" id="ARBA00023004"/>
    </source>
</evidence>
<dbReference type="Pfam" id="PF00593">
    <property type="entry name" value="TonB_dep_Rec_b-barrel"/>
    <property type="match status" value="1"/>
</dbReference>
<feature type="domain" description="TonB-dependent receptor plug" evidence="14">
    <location>
        <begin position="41"/>
        <end position="145"/>
    </location>
</feature>
<keyword evidence="15" id="KW-0675">Receptor</keyword>
<evidence type="ECO:0000256" key="11">
    <source>
        <dbReference type="PROSITE-ProRule" id="PRU01360"/>
    </source>
</evidence>
<dbReference type="Gene3D" id="2.40.170.20">
    <property type="entry name" value="TonB-dependent receptor, beta-barrel domain"/>
    <property type="match status" value="1"/>
</dbReference>
<evidence type="ECO:0000256" key="4">
    <source>
        <dbReference type="ARBA" id="ARBA00022496"/>
    </source>
</evidence>
<evidence type="ECO:0000256" key="3">
    <source>
        <dbReference type="ARBA" id="ARBA00022452"/>
    </source>
</evidence>
<dbReference type="PANTHER" id="PTHR32552">
    <property type="entry name" value="FERRICHROME IRON RECEPTOR-RELATED"/>
    <property type="match status" value="1"/>
</dbReference>
<sequence length="674" mass="74205">MRIRLSVVLICLFVFIGTAGAEEPLSLENLTVTAEKQEQDLQKVPVSVTALTGMEIEDRRIRSISDVADFTPNFISPGSGIVGLSIPSIRGIHQDGSGSSPVGLFVDGVPILSATGFNDALLDIERVEVLRGPQGTLYGGGTEAGAVNVITRQPGNEVTGKACLEAGEDDKMRLTASLSSPIKKDVLAFSLSALHYEKDGYIKNTNTGEMVNNRDYDYGKAILRWTPTSALDISLIASALRHDDGDQGLALGPAGPAFYGVPVPNKREVQSDLQGWNKSESNMQALKVAWDMNENCKIQSVTTRRRYRSNYLNDWDFTSSVSMFAPMHKEMDNILRNVSEELKFSWNGEGASVVTGVYADMDDNDFTDIDAVTDTVTENHNTTGKGLGLFIHGEKALTAKLAVVTGVRYDWAEGEFDDTIRSREIDESWSEVSPKLSLKYAVTPEMMVYAGASKGYRKGGFNDHASPSDPETYDEESLISYEIGTKSQWLGNRLRVNVSAYYMDISDMQVRIDSPVSPEFNYTDNAAESYSTGAEVEATARVTTGLTLSGTFGYNRTVFKDYSDAKGDYDGNKNPYAPDYTYSLNGLYRHPVGIFTNLSYVGTGEMYLDKENIYKRDAYGVVNAKVGYETDHLDIYLYADNLFDEEYNAIGYFGGVYNVYSPPREVGVKVACRF</sequence>
<evidence type="ECO:0000256" key="1">
    <source>
        <dbReference type="ARBA" id="ARBA00004571"/>
    </source>
</evidence>
<keyword evidence="10 11" id="KW-0998">Cell outer membrane</keyword>
<keyword evidence="7" id="KW-0406">Ion transport</keyword>
<dbReference type="PROSITE" id="PS52016">
    <property type="entry name" value="TONB_DEPENDENT_REC_3"/>
    <property type="match status" value="1"/>
</dbReference>
<evidence type="ECO:0000313" key="16">
    <source>
        <dbReference type="Proteomes" id="UP000507962"/>
    </source>
</evidence>
<evidence type="ECO:0000259" key="14">
    <source>
        <dbReference type="Pfam" id="PF07715"/>
    </source>
</evidence>
<dbReference type="AlphaFoldDB" id="A0A4U8YPT8"/>
<keyword evidence="6" id="KW-0408">Iron</keyword>
<evidence type="ECO:0000256" key="2">
    <source>
        <dbReference type="ARBA" id="ARBA00022448"/>
    </source>
</evidence>
<evidence type="ECO:0000256" key="7">
    <source>
        <dbReference type="ARBA" id="ARBA00023065"/>
    </source>
</evidence>
<keyword evidence="8 12" id="KW-0798">TonB box</keyword>
<accession>A0A4U8YPT8</accession>
<organism evidence="15 16">
    <name type="scientific">Desulfoluna butyratoxydans</name>
    <dbReference type="NCBI Taxonomy" id="231438"/>
    <lineage>
        <taxon>Bacteria</taxon>
        <taxon>Pseudomonadati</taxon>
        <taxon>Thermodesulfobacteriota</taxon>
        <taxon>Desulfobacteria</taxon>
        <taxon>Desulfobacterales</taxon>
        <taxon>Desulfolunaceae</taxon>
        <taxon>Desulfoluna</taxon>
    </lineage>
</organism>
<dbReference type="InterPro" id="IPR012910">
    <property type="entry name" value="Plug_dom"/>
</dbReference>
<evidence type="ECO:0000256" key="12">
    <source>
        <dbReference type="RuleBase" id="RU003357"/>
    </source>
</evidence>
<evidence type="ECO:0000256" key="8">
    <source>
        <dbReference type="ARBA" id="ARBA00023077"/>
    </source>
</evidence>
<dbReference type="SUPFAM" id="SSF56935">
    <property type="entry name" value="Porins"/>
    <property type="match status" value="1"/>
</dbReference>
<protein>
    <submittedName>
        <fullName evidence="15">Tonb-dependent receptor beta-barrel</fullName>
    </submittedName>
</protein>
<dbReference type="Proteomes" id="UP000507962">
    <property type="component" value="Unassembled WGS sequence"/>
</dbReference>
<keyword evidence="3 11" id="KW-1134">Transmembrane beta strand</keyword>
<evidence type="ECO:0000256" key="10">
    <source>
        <dbReference type="ARBA" id="ARBA00023237"/>
    </source>
</evidence>
<feature type="domain" description="TonB-dependent receptor-like beta-barrel" evidence="13">
    <location>
        <begin position="241"/>
        <end position="642"/>
    </location>
</feature>
<dbReference type="InterPro" id="IPR036942">
    <property type="entry name" value="Beta-barrel_TonB_sf"/>
</dbReference>
<keyword evidence="9 11" id="KW-0472">Membrane</keyword>
<dbReference type="InterPro" id="IPR039426">
    <property type="entry name" value="TonB-dep_rcpt-like"/>
</dbReference>
<dbReference type="RefSeq" id="WP_180143755.1">
    <property type="nucleotide sequence ID" value="NZ_CAADHO010000008.1"/>
</dbReference>
<gene>
    <name evidence="15" type="ORF">MSL71_39280</name>
</gene>
<comment type="subcellular location">
    <subcellularLocation>
        <location evidence="1 11">Cell outer membrane</location>
        <topology evidence="1 11">Multi-pass membrane protein</topology>
    </subcellularLocation>
</comment>
<evidence type="ECO:0000259" key="13">
    <source>
        <dbReference type="Pfam" id="PF00593"/>
    </source>
</evidence>
<dbReference type="EMBL" id="CAADHO010000008">
    <property type="protein sequence ID" value="VFQ46265.1"/>
    <property type="molecule type" value="Genomic_DNA"/>
</dbReference>
<dbReference type="PANTHER" id="PTHR32552:SF81">
    <property type="entry name" value="TONB-DEPENDENT OUTER MEMBRANE RECEPTOR"/>
    <property type="match status" value="1"/>
</dbReference>